<dbReference type="GO" id="GO:0016788">
    <property type="term" value="F:hydrolase activity, acting on ester bonds"/>
    <property type="evidence" value="ECO:0007669"/>
    <property type="project" value="InterPro"/>
</dbReference>
<name>A0A9W9Y3Z6_9EURO</name>
<gene>
    <name evidence="2" type="ORF">N7463_000302</name>
</gene>
<dbReference type="CDD" id="cd01846">
    <property type="entry name" value="fatty_acyltransferase_like"/>
    <property type="match status" value="1"/>
</dbReference>
<dbReference type="InterPro" id="IPR001087">
    <property type="entry name" value="GDSL"/>
</dbReference>
<dbReference type="Gene3D" id="3.40.50.1110">
    <property type="entry name" value="SGNH hydrolase"/>
    <property type="match status" value="1"/>
</dbReference>
<dbReference type="AlphaFoldDB" id="A0A9W9Y3Z6"/>
<reference evidence="2" key="1">
    <citation type="submission" date="2022-12" db="EMBL/GenBank/DDBJ databases">
        <authorList>
            <person name="Petersen C."/>
        </authorList>
    </citation>
    <scope>NUCLEOTIDE SEQUENCE</scope>
    <source>
        <strain evidence="2">IBT 29495</strain>
    </source>
</reference>
<keyword evidence="3" id="KW-1185">Reference proteome</keyword>
<dbReference type="Pfam" id="PF00657">
    <property type="entry name" value="Lipase_GDSL"/>
    <property type="match status" value="1"/>
</dbReference>
<evidence type="ECO:0000313" key="2">
    <source>
        <dbReference type="EMBL" id="KAJ5519849.1"/>
    </source>
</evidence>
<dbReference type="PANTHER" id="PTHR45648">
    <property type="entry name" value="GDSL LIPASE/ACYLHYDROLASE FAMILY PROTEIN (AFU_ORTHOLOGUE AFUA_4G14700)"/>
    <property type="match status" value="1"/>
</dbReference>
<protein>
    <submittedName>
        <fullName evidence="2">GDSL lipase/esterase</fullName>
    </submittedName>
</protein>
<sequence length="279" mass="31883">MAVLTLEPPKPSIYSLFTFGDSYTTTFFNTSDVQPSPSNPMGNPQLGHGTAADGINWVGYLATEYNKTLVLNYNLAVYGATVNNTIVSNEPEDLVYQVSRNFYPHYGCASFASSQEWTPDTSLFAIWIGINDIQFSYLDSDPYEKTPLVLESYFRLLHELYQCGARRFLLLNVPPASRTPKMLSRDPWHRYAHRKVVHEFNRQLQGAVSKWSIEHDDTSMALYDTWSFMTDILDNPREYGFADNSCIGEGCIWWDGYHPRSAFHRLLAADIQRNIKLGF</sequence>
<organism evidence="2 3">
    <name type="scientific">Penicillium fimorum</name>
    <dbReference type="NCBI Taxonomy" id="1882269"/>
    <lineage>
        <taxon>Eukaryota</taxon>
        <taxon>Fungi</taxon>
        <taxon>Dikarya</taxon>
        <taxon>Ascomycota</taxon>
        <taxon>Pezizomycotina</taxon>
        <taxon>Eurotiomycetes</taxon>
        <taxon>Eurotiomycetidae</taxon>
        <taxon>Eurotiales</taxon>
        <taxon>Aspergillaceae</taxon>
        <taxon>Penicillium</taxon>
    </lineage>
</organism>
<accession>A0A9W9Y3Z6</accession>
<dbReference type="SUPFAM" id="SSF52266">
    <property type="entry name" value="SGNH hydrolase"/>
    <property type="match status" value="1"/>
</dbReference>
<dbReference type="OrthoDB" id="1600564at2759"/>
<dbReference type="InterPro" id="IPR051058">
    <property type="entry name" value="GDSL_Est/Lipase"/>
</dbReference>
<evidence type="ECO:0000313" key="3">
    <source>
        <dbReference type="Proteomes" id="UP001149954"/>
    </source>
</evidence>
<dbReference type="Proteomes" id="UP001149954">
    <property type="component" value="Unassembled WGS sequence"/>
</dbReference>
<dbReference type="EMBL" id="JAPWDS010000001">
    <property type="protein sequence ID" value="KAJ5519849.1"/>
    <property type="molecule type" value="Genomic_DNA"/>
</dbReference>
<proteinExistence type="predicted"/>
<dbReference type="PANTHER" id="PTHR45648:SF22">
    <property type="entry name" value="GDSL LIPASE_ACYLHYDROLASE FAMILY PROTEIN (AFU_ORTHOLOGUE AFUA_4G14700)"/>
    <property type="match status" value="1"/>
</dbReference>
<dbReference type="InterPro" id="IPR036514">
    <property type="entry name" value="SGNH_hydro_sf"/>
</dbReference>
<keyword evidence="1" id="KW-0378">Hydrolase</keyword>
<reference evidence="2" key="2">
    <citation type="journal article" date="2023" name="IMA Fungus">
        <title>Comparative genomic study of the Penicillium genus elucidates a diverse pangenome and 15 lateral gene transfer events.</title>
        <authorList>
            <person name="Petersen C."/>
            <person name="Sorensen T."/>
            <person name="Nielsen M.R."/>
            <person name="Sondergaard T.E."/>
            <person name="Sorensen J.L."/>
            <person name="Fitzpatrick D.A."/>
            <person name="Frisvad J.C."/>
            <person name="Nielsen K.L."/>
        </authorList>
    </citation>
    <scope>NUCLEOTIDE SEQUENCE</scope>
    <source>
        <strain evidence="2">IBT 29495</strain>
    </source>
</reference>
<evidence type="ECO:0000256" key="1">
    <source>
        <dbReference type="ARBA" id="ARBA00022801"/>
    </source>
</evidence>
<comment type="caution">
    <text evidence="2">The sequence shown here is derived from an EMBL/GenBank/DDBJ whole genome shotgun (WGS) entry which is preliminary data.</text>
</comment>